<evidence type="ECO:0000313" key="2">
    <source>
        <dbReference type="Proteomes" id="UP000011138"/>
    </source>
</evidence>
<dbReference type="Proteomes" id="UP000011138">
    <property type="component" value="Segment"/>
</dbReference>
<dbReference type="GeneID" id="14477191"/>
<evidence type="ECO:0000313" key="1">
    <source>
        <dbReference type="EMBL" id="AGC34322.1"/>
    </source>
</evidence>
<proteinExistence type="predicted"/>
<reference evidence="1 2" key="1">
    <citation type="journal article" date="2013" name="J. Virol.">
        <title>Insights into head-tailed viruses infecting extremely halophilic archaea.</title>
        <authorList>
            <person name="Pietila M.K."/>
            <person name="Laurinmaki P."/>
            <person name="Russell D.A."/>
            <person name="Ko C.C."/>
            <person name="Jacobs-Sera D."/>
            <person name="Butcher S.J."/>
            <person name="Bamford D.H."/>
            <person name="Hendrix R.W."/>
        </authorList>
    </citation>
    <scope>NUCLEOTIDE SEQUENCE [LARGE SCALE GENOMIC DNA]</scope>
</reference>
<name>L7TN88_9CAUD</name>
<protein>
    <submittedName>
        <fullName evidence="1">Uncharacterized protein</fullName>
    </submittedName>
</protein>
<organism evidence="1 2">
    <name type="scientific">Halorubrum sodomense tailed virus 2</name>
    <dbReference type="NCBI Taxonomy" id="1262527"/>
    <lineage>
        <taxon>Viruses</taxon>
        <taxon>Duplodnaviria</taxon>
        <taxon>Heunggongvirae</taxon>
        <taxon>Uroviricota</taxon>
        <taxon>Caudoviricetes</taxon>
        <taxon>Thumleimavirales</taxon>
        <taxon>Hafunaviridae</taxon>
        <taxon>Mincapvirus</taxon>
        <taxon>Mincapvirus eilatense</taxon>
        <taxon>Mincapvirus HSTV2</taxon>
    </lineage>
</organism>
<dbReference type="EMBL" id="KC117376">
    <property type="protein sequence ID" value="AGC34322.1"/>
    <property type="molecule type" value="Genomic_DNA"/>
</dbReference>
<keyword evidence="2" id="KW-1185">Reference proteome</keyword>
<gene>
    <name evidence="1" type="primary">53</name>
    <name evidence="1" type="ORF">HSTV2_53</name>
</gene>
<dbReference type="KEGG" id="vg:14477191"/>
<accession>L7TN88</accession>
<dbReference type="OrthoDB" id="36345at10239"/>
<sequence>MADDEKVGLPPTFKNALSEILAEAASKDRTVIEFRTTETASGRRYLAHALEITEHVAELEKRLEEDE</sequence>
<dbReference type="RefSeq" id="YP_007379132.1">
    <property type="nucleotide sequence ID" value="NC_020159.1"/>
</dbReference>